<evidence type="ECO:0000313" key="4">
    <source>
        <dbReference type="Proteomes" id="UP001281761"/>
    </source>
</evidence>
<evidence type="ECO:0000256" key="2">
    <source>
        <dbReference type="SAM" id="Phobius"/>
    </source>
</evidence>
<dbReference type="EMBL" id="JARBJD010000326">
    <property type="protein sequence ID" value="KAK2943832.1"/>
    <property type="molecule type" value="Genomic_DNA"/>
</dbReference>
<keyword evidence="2" id="KW-0812">Transmembrane</keyword>
<feature type="transmembrane region" description="Helical" evidence="2">
    <location>
        <begin position="128"/>
        <end position="146"/>
    </location>
</feature>
<feature type="region of interest" description="Disordered" evidence="1">
    <location>
        <begin position="354"/>
        <end position="393"/>
    </location>
</feature>
<feature type="transmembrane region" description="Helical" evidence="2">
    <location>
        <begin position="186"/>
        <end position="210"/>
    </location>
</feature>
<reference evidence="3 4" key="1">
    <citation type="journal article" date="2022" name="bioRxiv">
        <title>Genomics of Preaxostyla Flagellates Illuminates Evolutionary Transitions and the Path Towards Mitochondrial Loss.</title>
        <authorList>
            <person name="Novak L.V.F."/>
            <person name="Treitli S.C."/>
            <person name="Pyrih J."/>
            <person name="Halakuc P."/>
            <person name="Pipaliya S.V."/>
            <person name="Vacek V."/>
            <person name="Brzon O."/>
            <person name="Soukal P."/>
            <person name="Eme L."/>
            <person name="Dacks J.B."/>
            <person name="Karnkowska A."/>
            <person name="Elias M."/>
            <person name="Hampl V."/>
        </authorList>
    </citation>
    <scope>NUCLEOTIDE SEQUENCE [LARGE SCALE GENOMIC DNA]</scope>
    <source>
        <strain evidence="3">NAU3</strain>
        <tissue evidence="3">Gut</tissue>
    </source>
</reference>
<keyword evidence="4" id="KW-1185">Reference proteome</keyword>
<evidence type="ECO:0000256" key="1">
    <source>
        <dbReference type="SAM" id="MobiDB-lite"/>
    </source>
</evidence>
<keyword evidence="2" id="KW-1133">Transmembrane helix</keyword>
<feature type="transmembrane region" description="Helical" evidence="2">
    <location>
        <begin position="90"/>
        <end position="108"/>
    </location>
</feature>
<protein>
    <submittedName>
        <fullName evidence="3">Uncharacterized protein</fullName>
    </submittedName>
</protein>
<keyword evidence="2" id="KW-0472">Membrane</keyword>
<sequence>MTESALSSKASPYVLLAEVGLPDDPLAILPVLIPPLKSLDITIHLPNIYGYGMVPPRIMLAFFGITLILLLLQLTESIIQPKPSRSMGKILVLLWMTLYVAFSILFLISPLPLGVPSTAHYINDTAQFLLLLSWTTFGSWTFSAIFSERKKLVQAGKVILASYHMIVLAFAIFAVISAVIQSTHRAFFLSLINHITLLLSTLVPFVLSCICTFHLSRHYPSIRSKQEHHRLTLIVLTHVFILSSTLIRIVLTIMELAKASPVVWLARYLRGSCEEKEQMCYAAPLLTLILSLIVDLPPCIVFFLVFSTFSSPNTPNTPFATRTPSFRFSPAMSPHSTFSRGSDVKASPFATLSVRSSSSLPTIPLLSDQDQHSRKSGRSKARRDSESVHSGFG</sequence>
<evidence type="ECO:0000313" key="3">
    <source>
        <dbReference type="EMBL" id="KAK2943832.1"/>
    </source>
</evidence>
<feature type="transmembrane region" description="Helical" evidence="2">
    <location>
        <begin position="231"/>
        <end position="254"/>
    </location>
</feature>
<accession>A0ABQ9WWF0</accession>
<gene>
    <name evidence="3" type="ORF">BLNAU_21270</name>
</gene>
<feature type="transmembrane region" description="Helical" evidence="2">
    <location>
        <begin position="285"/>
        <end position="306"/>
    </location>
</feature>
<dbReference type="Proteomes" id="UP001281761">
    <property type="component" value="Unassembled WGS sequence"/>
</dbReference>
<feature type="transmembrane region" description="Helical" evidence="2">
    <location>
        <begin position="158"/>
        <end position="180"/>
    </location>
</feature>
<name>A0ABQ9WWF0_9EUKA</name>
<comment type="caution">
    <text evidence="3">The sequence shown here is derived from an EMBL/GenBank/DDBJ whole genome shotgun (WGS) entry which is preliminary data.</text>
</comment>
<organism evidence="3 4">
    <name type="scientific">Blattamonas nauphoetae</name>
    <dbReference type="NCBI Taxonomy" id="2049346"/>
    <lineage>
        <taxon>Eukaryota</taxon>
        <taxon>Metamonada</taxon>
        <taxon>Preaxostyla</taxon>
        <taxon>Oxymonadida</taxon>
        <taxon>Blattamonas</taxon>
    </lineage>
</organism>
<proteinExistence type="predicted"/>
<feature type="compositionally biased region" description="Low complexity" evidence="1">
    <location>
        <begin position="356"/>
        <end position="367"/>
    </location>
</feature>
<feature type="transmembrane region" description="Helical" evidence="2">
    <location>
        <begin position="58"/>
        <end position="78"/>
    </location>
</feature>